<evidence type="ECO:0000259" key="12">
    <source>
        <dbReference type="SMART" id="SM00062"/>
    </source>
</evidence>
<gene>
    <name evidence="14" type="ORF">OSR52_09460</name>
</gene>
<evidence type="ECO:0000256" key="9">
    <source>
        <dbReference type="ARBA" id="ARBA00023303"/>
    </source>
</evidence>
<evidence type="ECO:0000256" key="2">
    <source>
        <dbReference type="ARBA" id="ARBA00022448"/>
    </source>
</evidence>
<dbReference type="InterPro" id="IPR015683">
    <property type="entry name" value="Ionotropic_Glu_rcpt"/>
</dbReference>
<keyword evidence="6 10" id="KW-0472">Membrane</keyword>
<reference evidence="14" key="1">
    <citation type="submission" date="2022-11" db="EMBL/GenBank/DDBJ databases">
        <title>High-quality draft genome sequence of Galbibacter sp. strain CMA-7.</title>
        <authorList>
            <person name="Wei L."/>
            <person name="Dong C."/>
            <person name="Shao Z."/>
        </authorList>
    </citation>
    <scope>NUCLEOTIDE SEQUENCE</scope>
    <source>
        <strain evidence="14">CMA-7</strain>
    </source>
</reference>
<keyword evidence="11" id="KW-0732">Signal</keyword>
<feature type="domain" description="Solute-binding protein family 3/N-terminal" evidence="12">
    <location>
        <begin position="25"/>
        <end position="353"/>
    </location>
</feature>
<evidence type="ECO:0000259" key="13">
    <source>
        <dbReference type="SMART" id="SM00079"/>
    </source>
</evidence>
<name>A0ABT6FS46_9FLAO</name>
<comment type="caution">
    <text evidence="14">The sequence shown here is derived from an EMBL/GenBank/DDBJ whole genome shotgun (WGS) entry which is preliminary data.</text>
</comment>
<evidence type="ECO:0000256" key="1">
    <source>
        <dbReference type="ARBA" id="ARBA00004141"/>
    </source>
</evidence>
<evidence type="ECO:0000256" key="8">
    <source>
        <dbReference type="ARBA" id="ARBA00023180"/>
    </source>
</evidence>
<dbReference type="Gene3D" id="3.40.190.10">
    <property type="entry name" value="Periplasmic binding protein-like II"/>
    <property type="match status" value="3"/>
</dbReference>
<keyword evidence="7" id="KW-0675">Receptor</keyword>
<keyword evidence="4 10" id="KW-1133">Transmembrane helix</keyword>
<dbReference type="InterPro" id="IPR001638">
    <property type="entry name" value="Solute-binding_3/MltF_N"/>
</dbReference>
<dbReference type="Pfam" id="PF00060">
    <property type="entry name" value="Lig_chan"/>
    <property type="match status" value="1"/>
</dbReference>
<keyword evidence="8" id="KW-0325">Glycoprotein</keyword>
<dbReference type="PANTHER" id="PTHR18966">
    <property type="entry name" value="IONOTROPIC GLUTAMATE RECEPTOR"/>
    <property type="match status" value="1"/>
</dbReference>
<keyword evidence="2" id="KW-0813">Transport</keyword>
<dbReference type="SUPFAM" id="SSF81324">
    <property type="entry name" value="Voltage-gated potassium channels"/>
    <property type="match status" value="1"/>
</dbReference>
<dbReference type="RefSeq" id="WP_277899992.1">
    <property type="nucleotide sequence ID" value="NZ_JAPMUA010000003.1"/>
</dbReference>
<feature type="transmembrane region" description="Helical" evidence="10">
    <location>
        <begin position="199"/>
        <end position="225"/>
    </location>
</feature>
<feature type="transmembrane region" description="Helical" evidence="10">
    <location>
        <begin position="133"/>
        <end position="154"/>
    </location>
</feature>
<keyword evidence="5" id="KW-0406">Ion transport</keyword>
<keyword evidence="15" id="KW-1185">Reference proteome</keyword>
<feature type="domain" description="Ionotropic glutamate receptor C-terminal" evidence="13">
    <location>
        <begin position="25"/>
        <end position="352"/>
    </location>
</feature>
<dbReference type="InterPro" id="IPR001320">
    <property type="entry name" value="Iontro_rcpt_C"/>
</dbReference>
<feature type="signal peptide" evidence="11">
    <location>
        <begin position="1"/>
        <end position="18"/>
    </location>
</feature>
<dbReference type="EMBL" id="JAPMUA010000003">
    <property type="protein sequence ID" value="MDG3586095.1"/>
    <property type="molecule type" value="Genomic_DNA"/>
</dbReference>
<evidence type="ECO:0000256" key="10">
    <source>
        <dbReference type="SAM" id="Phobius"/>
    </source>
</evidence>
<dbReference type="SUPFAM" id="SSF53850">
    <property type="entry name" value="Periplasmic binding protein-like II"/>
    <property type="match status" value="1"/>
</dbReference>
<comment type="subcellular location">
    <subcellularLocation>
        <location evidence="1">Membrane</location>
        <topology evidence="1">Multi-pass membrane protein</topology>
    </subcellularLocation>
</comment>
<proteinExistence type="predicted"/>
<keyword evidence="9" id="KW-0407">Ion channel</keyword>
<feature type="transmembrane region" description="Helical" evidence="10">
    <location>
        <begin position="166"/>
        <end position="187"/>
    </location>
</feature>
<evidence type="ECO:0000256" key="4">
    <source>
        <dbReference type="ARBA" id="ARBA00022989"/>
    </source>
</evidence>
<dbReference type="SMART" id="SM00062">
    <property type="entry name" value="PBPb"/>
    <property type="match status" value="1"/>
</dbReference>
<evidence type="ECO:0000256" key="7">
    <source>
        <dbReference type="ARBA" id="ARBA00023170"/>
    </source>
</evidence>
<organism evidence="14 15">
    <name type="scientific">Galbibacter pacificus</name>
    <dbReference type="NCBI Taxonomy" id="2996052"/>
    <lineage>
        <taxon>Bacteria</taxon>
        <taxon>Pseudomonadati</taxon>
        <taxon>Bacteroidota</taxon>
        <taxon>Flavobacteriia</taxon>
        <taxon>Flavobacteriales</taxon>
        <taxon>Flavobacteriaceae</taxon>
        <taxon>Galbibacter</taxon>
    </lineage>
</organism>
<evidence type="ECO:0000256" key="11">
    <source>
        <dbReference type="SAM" id="SignalP"/>
    </source>
</evidence>
<feature type="chain" id="PRO_5046508850" evidence="11">
    <location>
        <begin position="19"/>
        <end position="353"/>
    </location>
</feature>
<keyword evidence="3 10" id="KW-0812">Transmembrane</keyword>
<evidence type="ECO:0000256" key="3">
    <source>
        <dbReference type="ARBA" id="ARBA00022692"/>
    </source>
</evidence>
<dbReference type="Gene3D" id="1.10.287.70">
    <property type="match status" value="1"/>
</dbReference>
<accession>A0ABT6FS46</accession>
<dbReference type="Proteomes" id="UP001153642">
    <property type="component" value="Unassembled WGS sequence"/>
</dbReference>
<protein>
    <submittedName>
        <fullName evidence="14">Transporter substrate-binding domain-containing protein</fullName>
    </submittedName>
</protein>
<dbReference type="SMART" id="SM00079">
    <property type="entry name" value="PBPe"/>
    <property type="match status" value="1"/>
</dbReference>
<evidence type="ECO:0000256" key="6">
    <source>
        <dbReference type="ARBA" id="ARBA00023136"/>
    </source>
</evidence>
<evidence type="ECO:0000313" key="15">
    <source>
        <dbReference type="Proteomes" id="UP001153642"/>
    </source>
</evidence>
<sequence>MRFSFVLLFLTFSVSLFSQNSNDSIVRVGYGGSEPFVYSDDSPTGIIVDLWRELAFNENLKYKLYPYKNIDSGLNAVKNNAVDVFIGPTTINAERAEQVTFSQPYFDTEMAILAPVLDLTLWERIQPFFSKTFLFAVLGLLFVLTIVGVLFWFAEGKYMAEEYGKSIVKGIGNGIWLAIVTMTTVGYGDYAPKTVLGRFIIGSWMIISLIMATSFVAGIATTLSITSKEGKTISSLTHLENKKVAVPSNPKLIDNIHIVGGETIVVNNVQEGYDKLMDGNVDALVYDVVPLEHIFDKGDKEEFLLSKKEILPQHYGLAFPEANVLKKQIDIEILRLKESGEIKKIIKEWINKD</sequence>
<evidence type="ECO:0000313" key="14">
    <source>
        <dbReference type="EMBL" id="MDG3586095.1"/>
    </source>
</evidence>
<dbReference type="Pfam" id="PF00497">
    <property type="entry name" value="SBP_bac_3"/>
    <property type="match status" value="1"/>
</dbReference>
<evidence type="ECO:0000256" key="5">
    <source>
        <dbReference type="ARBA" id="ARBA00023065"/>
    </source>
</evidence>